<evidence type="ECO:0000313" key="9">
    <source>
        <dbReference type="Proteomes" id="UP001651690"/>
    </source>
</evidence>
<feature type="transmembrane region" description="Helical" evidence="6">
    <location>
        <begin position="43"/>
        <end position="68"/>
    </location>
</feature>
<gene>
    <name evidence="8" type="ORF">NM203_26060</name>
</gene>
<dbReference type="RefSeq" id="WP_255063508.1">
    <property type="nucleotide sequence ID" value="NZ_JANDBD010000012.1"/>
</dbReference>
<dbReference type="PANTHER" id="PTHR35007:SF4">
    <property type="entry name" value="CONSERVED TRANSMEMBRANE PROTEIN-RELATED"/>
    <property type="match status" value="1"/>
</dbReference>
<evidence type="ECO:0000256" key="6">
    <source>
        <dbReference type="SAM" id="Phobius"/>
    </source>
</evidence>
<dbReference type="PANTHER" id="PTHR35007">
    <property type="entry name" value="INTEGRAL MEMBRANE PROTEIN-RELATED"/>
    <property type="match status" value="1"/>
</dbReference>
<keyword evidence="2" id="KW-1003">Cell membrane</keyword>
<comment type="subcellular location">
    <subcellularLocation>
        <location evidence="1">Cell membrane</location>
        <topology evidence="1">Multi-pass membrane protein</topology>
    </subcellularLocation>
</comment>
<feature type="transmembrane region" description="Helical" evidence="6">
    <location>
        <begin position="199"/>
        <end position="219"/>
    </location>
</feature>
<dbReference type="Pfam" id="PF00482">
    <property type="entry name" value="T2SSF"/>
    <property type="match status" value="1"/>
</dbReference>
<evidence type="ECO:0000259" key="7">
    <source>
        <dbReference type="Pfam" id="PF00482"/>
    </source>
</evidence>
<evidence type="ECO:0000256" key="1">
    <source>
        <dbReference type="ARBA" id="ARBA00004651"/>
    </source>
</evidence>
<name>A0ABT1M934_9MYCO</name>
<reference evidence="8 9" key="1">
    <citation type="submission" date="2022-06" db="EMBL/GenBank/DDBJ databases">
        <title>Mycolicibacterium sp. CAU 1645 isolated from seawater.</title>
        <authorList>
            <person name="Kim W."/>
        </authorList>
    </citation>
    <scope>NUCLEOTIDE SEQUENCE [LARGE SCALE GENOMIC DNA]</scope>
    <source>
        <strain evidence="8 9">CAU 1645</strain>
    </source>
</reference>
<dbReference type="InterPro" id="IPR018076">
    <property type="entry name" value="T2SS_GspF_dom"/>
</dbReference>
<dbReference type="Proteomes" id="UP001651690">
    <property type="component" value="Unassembled WGS sequence"/>
</dbReference>
<evidence type="ECO:0000313" key="8">
    <source>
        <dbReference type="EMBL" id="MCP9275661.1"/>
    </source>
</evidence>
<evidence type="ECO:0000256" key="2">
    <source>
        <dbReference type="ARBA" id="ARBA00022475"/>
    </source>
</evidence>
<keyword evidence="9" id="KW-1185">Reference proteome</keyword>
<feature type="transmembrane region" description="Helical" evidence="6">
    <location>
        <begin position="231"/>
        <end position="249"/>
    </location>
</feature>
<proteinExistence type="predicted"/>
<protein>
    <submittedName>
        <fullName evidence="8">Type II secretion system F family protein</fullName>
    </submittedName>
</protein>
<keyword evidence="5 6" id="KW-0472">Membrane</keyword>
<feature type="domain" description="Type II secretion system protein GspF" evidence="7">
    <location>
        <begin position="90"/>
        <end position="212"/>
    </location>
</feature>
<evidence type="ECO:0000256" key="4">
    <source>
        <dbReference type="ARBA" id="ARBA00022989"/>
    </source>
</evidence>
<dbReference type="EMBL" id="JANDBD010000012">
    <property type="protein sequence ID" value="MCP9275661.1"/>
    <property type="molecule type" value="Genomic_DNA"/>
</dbReference>
<organism evidence="8 9">
    <name type="scientific">Mycolicibacterium arenosum</name>
    <dbReference type="NCBI Taxonomy" id="2952157"/>
    <lineage>
        <taxon>Bacteria</taxon>
        <taxon>Bacillati</taxon>
        <taxon>Actinomycetota</taxon>
        <taxon>Actinomycetes</taxon>
        <taxon>Mycobacteriales</taxon>
        <taxon>Mycobacteriaceae</taxon>
        <taxon>Mycolicibacterium</taxon>
    </lineage>
</organism>
<evidence type="ECO:0000256" key="3">
    <source>
        <dbReference type="ARBA" id="ARBA00022692"/>
    </source>
</evidence>
<keyword evidence="4 6" id="KW-1133">Transmembrane helix</keyword>
<keyword evidence="3 6" id="KW-0812">Transmembrane</keyword>
<sequence length="259" mass="26660">MTVALVALACAVLVAPVRRRVVIPARRRRVHSRRWRVAGPLLAALGAAVVVPAGVVAAAAVVGGTVALRAHRARTRHRRTAEAAALQAALDVLAGELRAGAHPVVAFETAASEVPAEVAVALRAVAARARLGVDVSAGLRSAAAASTVPMYWNRLAVCWAMAHRHGLAIALLMRTAHRDLVERARFESRVAAGMAGARATAGVLAVLPVLGIGLGQLVGADPVRFLLSDGLGGWLLAVGATLSCAGLLWSDRITAGTSR</sequence>
<evidence type="ECO:0000256" key="5">
    <source>
        <dbReference type="ARBA" id="ARBA00023136"/>
    </source>
</evidence>
<comment type="caution">
    <text evidence="8">The sequence shown here is derived from an EMBL/GenBank/DDBJ whole genome shotgun (WGS) entry which is preliminary data.</text>
</comment>
<accession>A0ABT1M934</accession>